<dbReference type="PANTHER" id="PTHR13856">
    <property type="entry name" value="VHS DOMAIN CONTAINING PROTEIN FAMILY"/>
    <property type="match status" value="1"/>
</dbReference>
<reference evidence="1 2" key="1">
    <citation type="journal article" date="2007" name="Nature">
        <title>Genome of the marsupial Monodelphis domestica reveals innovation in non-coding sequences.</title>
        <authorList>
            <person name="Mikkelsen T.S."/>
            <person name="Wakefield M.J."/>
            <person name="Aken B."/>
            <person name="Amemiya C.T."/>
            <person name="Chang J.L."/>
            <person name="Duke S."/>
            <person name="Garber M."/>
            <person name="Gentles A.J."/>
            <person name="Goodstadt L."/>
            <person name="Heger A."/>
            <person name="Jurka J."/>
            <person name="Kamal M."/>
            <person name="Mauceli E."/>
            <person name="Searle S.M."/>
            <person name="Sharpe T."/>
            <person name="Baker M.L."/>
            <person name="Batzer M.A."/>
            <person name="Benos P.V."/>
            <person name="Belov K."/>
            <person name="Clamp M."/>
            <person name="Cook A."/>
            <person name="Cuff J."/>
            <person name="Das R."/>
            <person name="Davidow L."/>
            <person name="Deakin J.E."/>
            <person name="Fazzari M.J."/>
            <person name="Glass J.L."/>
            <person name="Grabherr M."/>
            <person name="Greally J.M."/>
            <person name="Gu W."/>
            <person name="Hore T.A."/>
            <person name="Huttley G.A."/>
            <person name="Kleber M."/>
            <person name="Jirtle R.L."/>
            <person name="Koina E."/>
            <person name="Lee J.T."/>
            <person name="Mahony S."/>
            <person name="Marra M.A."/>
            <person name="Miller R.D."/>
            <person name="Nicholls R.D."/>
            <person name="Oda M."/>
            <person name="Papenfuss A.T."/>
            <person name="Parra Z.E."/>
            <person name="Pollock D.D."/>
            <person name="Ray D.A."/>
            <person name="Schein J.E."/>
            <person name="Speed T.P."/>
            <person name="Thompson K."/>
            <person name="VandeBerg J.L."/>
            <person name="Wade C.M."/>
            <person name="Walker J.A."/>
            <person name="Waters P.D."/>
            <person name="Webber C."/>
            <person name="Weidman J.R."/>
            <person name="Xie X."/>
            <person name="Zody M.C."/>
            <person name="Baldwin J."/>
            <person name="Abdouelleil A."/>
            <person name="Abdulkadir J."/>
            <person name="Abebe A."/>
            <person name="Abera B."/>
            <person name="Abreu J."/>
            <person name="Acer S.C."/>
            <person name="Aftuck L."/>
            <person name="Alexander A."/>
            <person name="An P."/>
            <person name="Anderson E."/>
            <person name="Anderson S."/>
            <person name="Arachi H."/>
            <person name="Azer M."/>
            <person name="Bachantsang P."/>
            <person name="Barry A."/>
            <person name="Bayul T."/>
            <person name="Berlin A."/>
            <person name="Bessette D."/>
            <person name="Bloom T."/>
            <person name="Bloom T."/>
            <person name="Boguslavskiy L."/>
            <person name="Bonnet C."/>
            <person name="Boukhgalter B."/>
            <person name="Bourzgui I."/>
            <person name="Brown A."/>
            <person name="Cahill P."/>
            <person name="Channer S."/>
            <person name="Cheshatsang Y."/>
            <person name="Chuda L."/>
            <person name="Citroen M."/>
            <person name="Collymore A."/>
            <person name="Cooke P."/>
            <person name="Costello M."/>
            <person name="D'Aco K."/>
            <person name="Daza R."/>
            <person name="De Haan G."/>
            <person name="DeGray S."/>
            <person name="DeMaso C."/>
            <person name="Dhargay N."/>
            <person name="Dooley K."/>
            <person name="Dooley E."/>
            <person name="Doricent M."/>
            <person name="Dorje P."/>
            <person name="Dorjee K."/>
            <person name="Dupes A."/>
            <person name="Elong R."/>
            <person name="Falk J."/>
            <person name="Farina A."/>
            <person name="Faro S."/>
            <person name="Ferguson D."/>
            <person name="Fisher S."/>
            <person name="Foley C.D."/>
            <person name="Franke A."/>
            <person name="Friedrich D."/>
            <person name="Gadbois L."/>
            <person name="Gearin G."/>
            <person name="Gearin C.R."/>
            <person name="Giannoukos G."/>
            <person name="Goode T."/>
            <person name="Graham J."/>
            <person name="Grandbois E."/>
            <person name="Grewal S."/>
            <person name="Gyaltsen K."/>
            <person name="Hafez N."/>
            <person name="Hagos B."/>
            <person name="Hall J."/>
            <person name="Henson C."/>
            <person name="Hollinger A."/>
            <person name="Honan T."/>
            <person name="Huard M.D."/>
            <person name="Hughes L."/>
            <person name="Hurhula B."/>
            <person name="Husby M.E."/>
            <person name="Kamat A."/>
            <person name="Kanga B."/>
            <person name="Kashin S."/>
            <person name="Khazanovich D."/>
            <person name="Kisner P."/>
            <person name="Lance K."/>
            <person name="Lara M."/>
            <person name="Lee W."/>
            <person name="Lennon N."/>
            <person name="Letendre F."/>
            <person name="LeVine R."/>
            <person name="Lipovsky A."/>
            <person name="Liu X."/>
            <person name="Liu J."/>
            <person name="Liu S."/>
            <person name="Lokyitsang T."/>
            <person name="Lokyitsang Y."/>
            <person name="Lubonja R."/>
            <person name="Lui A."/>
            <person name="MacDonald P."/>
            <person name="Magnisalis V."/>
            <person name="Maru K."/>
            <person name="Matthews C."/>
            <person name="McCusker W."/>
            <person name="McDonough S."/>
            <person name="Mehta T."/>
            <person name="Meldrim J."/>
            <person name="Meneus L."/>
            <person name="Mihai O."/>
            <person name="Mihalev A."/>
            <person name="Mihova T."/>
            <person name="Mittelman R."/>
            <person name="Mlenga V."/>
            <person name="Montmayeur A."/>
            <person name="Mulrain L."/>
            <person name="Navidi A."/>
            <person name="Naylor J."/>
            <person name="Negash T."/>
            <person name="Nguyen T."/>
            <person name="Nguyen N."/>
            <person name="Nicol R."/>
            <person name="Norbu C."/>
            <person name="Norbu N."/>
            <person name="Novod N."/>
            <person name="O'Neill B."/>
            <person name="Osman S."/>
            <person name="Markiewicz E."/>
            <person name="Oyono O.L."/>
            <person name="Patti C."/>
            <person name="Phunkhang P."/>
            <person name="Pierre F."/>
            <person name="Priest M."/>
            <person name="Raghuraman S."/>
            <person name="Rege F."/>
            <person name="Reyes R."/>
            <person name="Rise C."/>
            <person name="Rogov P."/>
            <person name="Ross K."/>
            <person name="Ryan E."/>
            <person name="Settipalli S."/>
            <person name="Shea T."/>
            <person name="Sherpa N."/>
            <person name="Shi L."/>
            <person name="Shih D."/>
            <person name="Sparrow T."/>
            <person name="Spaulding J."/>
            <person name="Stalker J."/>
            <person name="Stange-Thomann N."/>
            <person name="Stavropoulos S."/>
            <person name="Stone C."/>
            <person name="Strader C."/>
            <person name="Tesfaye S."/>
            <person name="Thomson T."/>
            <person name="Thoulutsang Y."/>
            <person name="Thoulutsang D."/>
            <person name="Topham K."/>
            <person name="Topping I."/>
            <person name="Tsamla T."/>
            <person name="Vassiliev H."/>
            <person name="Vo A."/>
            <person name="Wangchuk T."/>
            <person name="Wangdi T."/>
            <person name="Weiand M."/>
            <person name="Wilkinson J."/>
            <person name="Wilson A."/>
            <person name="Yadav S."/>
            <person name="Young G."/>
            <person name="Yu Q."/>
            <person name="Zembek L."/>
            <person name="Zhong D."/>
            <person name="Zimmer A."/>
            <person name="Zwirko Z."/>
            <person name="Jaffe D.B."/>
            <person name="Alvarez P."/>
            <person name="Brockman W."/>
            <person name="Butler J."/>
            <person name="Chin C."/>
            <person name="Gnerre S."/>
            <person name="MacCallum I."/>
            <person name="Graves J.A."/>
            <person name="Ponting C.P."/>
            <person name="Breen M."/>
            <person name="Samollow P.B."/>
            <person name="Lander E.S."/>
            <person name="Lindblad-Toh K."/>
        </authorList>
    </citation>
    <scope>NUCLEOTIDE SEQUENCE [LARGE SCALE GENOMIC DNA]</scope>
</reference>
<reference evidence="1" key="2">
    <citation type="submission" date="2025-08" db="UniProtKB">
        <authorList>
            <consortium name="Ensembl"/>
        </authorList>
    </citation>
    <scope>IDENTIFICATION</scope>
</reference>
<dbReference type="SUPFAM" id="SSF48464">
    <property type="entry name" value="ENTH/VHS domain"/>
    <property type="match status" value="1"/>
</dbReference>
<dbReference type="PANTHER" id="PTHR13856:SF28">
    <property type="entry name" value="TOM1-LIKE PROTEIN 1"/>
    <property type="match status" value="1"/>
</dbReference>
<protein>
    <submittedName>
        <fullName evidence="1">Target of myb1 like 1 membrane trafficking protein</fullName>
    </submittedName>
</protein>
<evidence type="ECO:0000313" key="1">
    <source>
        <dbReference type="Ensembl" id="ENSMODP00000056857.1"/>
    </source>
</evidence>
<sequence length="71" mass="7774">MAFGKSHKDPFGTSMGHLIEKATFAGVQTEDWGQFMHICDMIITSKDGFISTSECGGPCCTWTTFGISDLY</sequence>
<dbReference type="Gene3D" id="1.25.40.90">
    <property type="match status" value="1"/>
</dbReference>
<reference evidence="1" key="3">
    <citation type="submission" date="2025-09" db="UniProtKB">
        <authorList>
            <consortium name="Ensembl"/>
        </authorList>
    </citation>
    <scope>IDENTIFICATION</scope>
</reference>
<keyword evidence="2" id="KW-1185">Reference proteome</keyword>
<dbReference type="AlphaFoldDB" id="A0A5F8HCH1"/>
<dbReference type="Ensembl" id="ENSMODT00000079995.1">
    <property type="protein sequence ID" value="ENSMODP00000056857.1"/>
    <property type="gene ID" value="ENSMODG00000014869.4"/>
</dbReference>
<proteinExistence type="predicted"/>
<dbReference type="Proteomes" id="UP000002280">
    <property type="component" value="Chromosome 2"/>
</dbReference>
<gene>
    <name evidence="1" type="primary">TOM1L1</name>
</gene>
<organism evidence="1 2">
    <name type="scientific">Monodelphis domestica</name>
    <name type="common">Gray short-tailed opossum</name>
    <dbReference type="NCBI Taxonomy" id="13616"/>
    <lineage>
        <taxon>Eukaryota</taxon>
        <taxon>Metazoa</taxon>
        <taxon>Chordata</taxon>
        <taxon>Craniata</taxon>
        <taxon>Vertebrata</taxon>
        <taxon>Euteleostomi</taxon>
        <taxon>Mammalia</taxon>
        <taxon>Metatheria</taxon>
        <taxon>Didelphimorphia</taxon>
        <taxon>Didelphidae</taxon>
        <taxon>Monodelphis</taxon>
    </lineage>
</organism>
<dbReference type="GeneTree" id="ENSGT00940000160240"/>
<accession>A0A5F8HCH1</accession>
<dbReference type="InterPro" id="IPR008942">
    <property type="entry name" value="ENTH_VHS"/>
</dbReference>
<evidence type="ECO:0000313" key="2">
    <source>
        <dbReference type="Proteomes" id="UP000002280"/>
    </source>
</evidence>
<dbReference type="Bgee" id="ENSMODG00000014869">
    <property type="expression patterns" value="Expressed in kidney and 21 other cell types or tissues"/>
</dbReference>
<name>A0A5F8HCH1_MONDO</name>